<organism evidence="7 8">
    <name type="scientific">Tissierella simiarum</name>
    <dbReference type="NCBI Taxonomy" id="2841534"/>
    <lineage>
        <taxon>Bacteria</taxon>
        <taxon>Bacillati</taxon>
        <taxon>Bacillota</taxon>
        <taxon>Tissierellia</taxon>
        <taxon>Tissierellales</taxon>
        <taxon>Tissierellaceae</taxon>
        <taxon>Tissierella</taxon>
    </lineage>
</organism>
<evidence type="ECO:0000256" key="5">
    <source>
        <dbReference type="ARBA" id="ARBA00023136"/>
    </source>
</evidence>
<comment type="subcellular location">
    <subcellularLocation>
        <location evidence="1">Endomembrane system</location>
    </subcellularLocation>
</comment>
<protein>
    <submittedName>
        <fullName evidence="7">DUF445 domain-containing protein</fullName>
    </submittedName>
</protein>
<dbReference type="PANTHER" id="PTHR35791">
    <property type="entry name" value="UPF0754 MEMBRANE PROTEIN YHEB"/>
    <property type="match status" value="1"/>
</dbReference>
<evidence type="ECO:0000256" key="4">
    <source>
        <dbReference type="ARBA" id="ARBA00022989"/>
    </source>
</evidence>
<evidence type="ECO:0000313" key="7">
    <source>
        <dbReference type="EMBL" id="MBU5437291.1"/>
    </source>
</evidence>
<evidence type="ECO:0000256" key="1">
    <source>
        <dbReference type="ARBA" id="ARBA00004308"/>
    </source>
</evidence>
<comment type="caution">
    <text evidence="7">The sequence shown here is derived from an EMBL/GenBank/DDBJ whole genome shotgun (WGS) entry which is preliminary data.</text>
</comment>
<sequence>MKFIIPVLVGAIIGYITNWLAIKMLFRPYNEKKFLGVHIPFTPGLIPKEKSRIAKSVGETIGVHLLSPEIVTEALASDKMSNQIRAWIEHNINSLKQSDKTIKTFLISMGDENYNKLLNSVEKKFTDFICFQLRTQRFKDKVMDLIENKVFDHYSDDFYKIIKEKVELLMEDISSSVEIKEALKNAIDDKINKLEYDQRTLNEIIPDNVVRGFKQYINEHSEDIGNALREMFENPLIKIKIKDSIVELVFKNVNKVITMFMSPELISEKIFKAIENYINNPQVDENIALIINVSIDKLLQSKISNIASDVSSKINDEDISKVSDFILSYISNKENQGKILGIMEEKMRSSESDIKEKLLGFISEKLVDTLSSQELYENVLLIVQSIIEMLINKPISSMLENIDKTTIISVTNFSKNIFSNFAKSKLPYIVEQINISKVVEDQINSFDVAFAEEIIIEIANKELKAITWLGALLGGIMGILSPLLQLLYK</sequence>
<keyword evidence="8" id="KW-1185">Reference proteome</keyword>
<keyword evidence="5 6" id="KW-0472">Membrane</keyword>
<dbReference type="EMBL" id="JAHLPM010000003">
    <property type="protein sequence ID" value="MBU5437291.1"/>
    <property type="molecule type" value="Genomic_DNA"/>
</dbReference>
<feature type="transmembrane region" description="Helical" evidence="6">
    <location>
        <begin position="6"/>
        <end position="26"/>
    </location>
</feature>
<dbReference type="InterPro" id="IPR007383">
    <property type="entry name" value="DUF445"/>
</dbReference>
<evidence type="ECO:0000256" key="3">
    <source>
        <dbReference type="ARBA" id="ARBA00022692"/>
    </source>
</evidence>
<evidence type="ECO:0000256" key="2">
    <source>
        <dbReference type="ARBA" id="ARBA00008053"/>
    </source>
</evidence>
<dbReference type="PANTHER" id="PTHR35791:SF1">
    <property type="entry name" value="UPF0754 MEMBRANE PROTEIN YHEB"/>
    <property type="match status" value="1"/>
</dbReference>
<dbReference type="Proteomes" id="UP000749471">
    <property type="component" value="Unassembled WGS sequence"/>
</dbReference>
<evidence type="ECO:0000313" key="8">
    <source>
        <dbReference type="Proteomes" id="UP000749471"/>
    </source>
</evidence>
<name>A0ABS6E389_9FIRM</name>
<dbReference type="Pfam" id="PF04286">
    <property type="entry name" value="DUF445"/>
    <property type="match status" value="1"/>
</dbReference>
<comment type="similarity">
    <text evidence="2">Belongs to the UPF0754 family.</text>
</comment>
<accession>A0ABS6E389</accession>
<reference evidence="7 8" key="1">
    <citation type="submission" date="2021-06" db="EMBL/GenBank/DDBJ databases">
        <authorList>
            <person name="Sun Q."/>
            <person name="Li D."/>
        </authorList>
    </citation>
    <scope>NUCLEOTIDE SEQUENCE [LARGE SCALE GENOMIC DNA]</scope>
    <source>
        <strain evidence="7 8">MSJ-40</strain>
    </source>
</reference>
<gene>
    <name evidence="7" type="ORF">KQI42_04675</name>
</gene>
<feature type="transmembrane region" description="Helical" evidence="6">
    <location>
        <begin position="465"/>
        <end position="488"/>
    </location>
</feature>
<evidence type="ECO:0000256" key="6">
    <source>
        <dbReference type="SAM" id="Phobius"/>
    </source>
</evidence>
<proteinExistence type="inferred from homology"/>
<keyword evidence="3 6" id="KW-0812">Transmembrane</keyword>
<dbReference type="RefSeq" id="WP_216517259.1">
    <property type="nucleotide sequence ID" value="NZ_JAHLPM010000003.1"/>
</dbReference>
<keyword evidence="4 6" id="KW-1133">Transmembrane helix</keyword>